<comment type="subcellular location">
    <subcellularLocation>
        <location evidence="3 17">Cytoplasm</location>
    </subcellularLocation>
    <subcellularLocation>
        <location evidence="2">Nucleus</location>
    </subcellularLocation>
</comment>
<comment type="similarity">
    <text evidence="4 17">Belongs to the PTPA-type PPIase family.</text>
</comment>
<keyword evidence="8" id="KW-0547">Nucleotide-binding</keyword>
<dbReference type="GO" id="GO:0007052">
    <property type="term" value="P:mitotic spindle organization"/>
    <property type="evidence" value="ECO:0007669"/>
    <property type="project" value="TreeGrafter"/>
</dbReference>
<dbReference type="SUPFAM" id="SSF140984">
    <property type="entry name" value="PTPA-like"/>
    <property type="match status" value="1"/>
</dbReference>
<dbReference type="InterPro" id="IPR037218">
    <property type="entry name" value="PTPA_sf"/>
</dbReference>
<organism evidence="18">
    <name type="scientific">Macaca fascicularis</name>
    <name type="common">Crab-eating macaque</name>
    <name type="synonym">Cynomolgus monkey</name>
    <dbReference type="NCBI Taxonomy" id="9541"/>
    <lineage>
        <taxon>Eukaryota</taxon>
        <taxon>Metazoa</taxon>
        <taxon>Chordata</taxon>
        <taxon>Craniata</taxon>
        <taxon>Vertebrata</taxon>
        <taxon>Euteleostomi</taxon>
        <taxon>Mammalia</taxon>
        <taxon>Eutheria</taxon>
        <taxon>Euarchontoglires</taxon>
        <taxon>Primates</taxon>
        <taxon>Haplorrhini</taxon>
        <taxon>Catarrhini</taxon>
        <taxon>Cercopithecidae</taxon>
        <taxon>Cercopithecinae</taxon>
        <taxon>Macaca</taxon>
    </lineage>
</organism>
<dbReference type="GO" id="GO:0008160">
    <property type="term" value="F:protein tyrosine phosphatase activator activity"/>
    <property type="evidence" value="ECO:0007669"/>
    <property type="project" value="TreeGrafter"/>
</dbReference>
<evidence type="ECO:0000256" key="7">
    <source>
        <dbReference type="ARBA" id="ARBA00022723"/>
    </source>
</evidence>
<evidence type="ECO:0000256" key="14">
    <source>
        <dbReference type="ARBA" id="ARBA00023242"/>
    </source>
</evidence>
<evidence type="ECO:0000256" key="12">
    <source>
        <dbReference type="ARBA" id="ARBA00023110"/>
    </source>
</evidence>
<comment type="catalytic activity">
    <reaction evidence="1 17">
        <text>[protein]-peptidylproline (omega=180) = [protein]-peptidylproline (omega=0)</text>
        <dbReference type="Rhea" id="RHEA:16237"/>
        <dbReference type="Rhea" id="RHEA-COMP:10747"/>
        <dbReference type="Rhea" id="RHEA-COMP:10748"/>
        <dbReference type="ChEBI" id="CHEBI:83833"/>
        <dbReference type="ChEBI" id="CHEBI:83834"/>
        <dbReference type="EC" id="5.2.1.8"/>
    </reaction>
</comment>
<protein>
    <recommendedName>
        <fullName evidence="15 17">Serine/threonine-protein phosphatase 2A activator</fullName>
        <ecNumber evidence="5 17">5.2.1.8</ecNumber>
    </recommendedName>
    <alternativeName>
        <fullName evidence="17">Phosphotyrosyl phosphatase activator</fullName>
    </alternativeName>
</protein>
<dbReference type="GO" id="GO:0046872">
    <property type="term" value="F:metal ion binding"/>
    <property type="evidence" value="ECO:0007669"/>
    <property type="project" value="UniProtKB-KW"/>
</dbReference>
<dbReference type="Pfam" id="PF03095">
    <property type="entry name" value="PTPA"/>
    <property type="match status" value="1"/>
</dbReference>
<sequence>MRKLQKTYRMEPAGSQGVWGLDDFQFLPFIWGSSQLIDHPYLEPRHFVDEKAVNENHKDYMFLECILFITEMKTGPFAEHSNQLWNISAVPSWSKVNQGLIRMYKAECLGEVPCDPALSSSGACCPSILSRRARKGLSRRATQATVPVPAFPTPAVAPPHPLPLFVPFDERLFTGVRW</sequence>
<reference evidence="18" key="1">
    <citation type="journal article" date="2007" name="PLoS Biol.">
        <title>Rate of evolution in brain-expressed genes in humans and other primates.</title>
        <authorList>
            <person name="Wang H.-Y."/>
            <person name="Chien H.-C."/>
            <person name="Osada N."/>
            <person name="Hashimoto K."/>
            <person name="Sugano S."/>
            <person name="Gojobori T."/>
            <person name="Chou C.-K."/>
            <person name="Tsai S.-F."/>
            <person name="Wu C.-I."/>
            <person name="Shen C.-K.J."/>
        </authorList>
    </citation>
    <scope>NUCLEOTIDE SEQUENCE</scope>
</reference>
<keyword evidence="9" id="KW-0067">ATP-binding</keyword>
<keyword evidence="11" id="KW-0007">Acetylation</keyword>
<evidence type="ECO:0000256" key="16">
    <source>
        <dbReference type="ARBA" id="ARBA00054769"/>
    </source>
</evidence>
<dbReference type="FunFam" id="1.20.120.1150:FF:000001">
    <property type="entry name" value="Serine/threonine-protein phosphatase 2A activator"/>
    <property type="match status" value="1"/>
</dbReference>
<evidence type="ECO:0000256" key="6">
    <source>
        <dbReference type="ARBA" id="ARBA00022490"/>
    </source>
</evidence>
<keyword evidence="6 17" id="KW-0963">Cytoplasm</keyword>
<evidence type="ECO:0000256" key="3">
    <source>
        <dbReference type="ARBA" id="ARBA00004496"/>
    </source>
</evidence>
<dbReference type="AlphaFoldDB" id="I7G8C8"/>
<dbReference type="EC" id="5.2.1.8" evidence="5 17"/>
<dbReference type="GO" id="GO:0000159">
    <property type="term" value="C:protein phosphatase type 2A complex"/>
    <property type="evidence" value="ECO:0007669"/>
    <property type="project" value="TreeGrafter"/>
</dbReference>
<dbReference type="GO" id="GO:0005737">
    <property type="term" value="C:cytoplasm"/>
    <property type="evidence" value="ECO:0007669"/>
    <property type="project" value="UniProtKB-SubCell"/>
</dbReference>
<evidence type="ECO:0000256" key="11">
    <source>
        <dbReference type="ARBA" id="ARBA00022990"/>
    </source>
</evidence>
<evidence type="ECO:0000256" key="5">
    <source>
        <dbReference type="ARBA" id="ARBA00013194"/>
    </source>
</evidence>
<dbReference type="GO" id="GO:0003755">
    <property type="term" value="F:peptidyl-prolyl cis-trans isomerase activity"/>
    <property type="evidence" value="ECO:0007669"/>
    <property type="project" value="UniProtKB-KW"/>
</dbReference>
<dbReference type="PANTHER" id="PTHR10012:SF0">
    <property type="entry name" value="SERINE_THREONINE-PROTEIN PHOSPHATASE 2A ACTIVATOR"/>
    <property type="match status" value="1"/>
</dbReference>
<evidence type="ECO:0000256" key="8">
    <source>
        <dbReference type="ARBA" id="ARBA00022741"/>
    </source>
</evidence>
<dbReference type="InterPro" id="IPR004327">
    <property type="entry name" value="Phstyr_phstse_ac"/>
</dbReference>
<dbReference type="PANTHER" id="PTHR10012">
    <property type="entry name" value="SERINE/THREONINE-PROTEIN PHOSPHATASE 2A REGULATORY SUBUNIT B"/>
    <property type="match status" value="1"/>
</dbReference>
<evidence type="ECO:0000256" key="15">
    <source>
        <dbReference type="ARBA" id="ARBA00044786"/>
    </source>
</evidence>
<evidence type="ECO:0000256" key="2">
    <source>
        <dbReference type="ARBA" id="ARBA00004123"/>
    </source>
</evidence>
<evidence type="ECO:0000256" key="4">
    <source>
        <dbReference type="ARBA" id="ARBA00011019"/>
    </source>
</evidence>
<comment type="function">
    <text evidence="16">PPIases accelerate the folding of proteins. It catalyzes the cis-trans isomerization of proline imidic peptide bonds in oligopeptides. Acts as a regulatory subunit for serine/threonine-protein phosphatase 2A (PP2A). Modulates PP2A activity or substrate specificity, probably by inducing a conformational change in the catalytic subunit, a proposed direct target of the PPIase. Can reactivate inactive phosphatase PP2A-phosphatase methylesterase complexes (PP2A(i)) in presence of ATP and Mg(2+). Reversibly stimulates the variable phosphotyrosyl phosphatase activity of PP2A core heterodimer PP2A(D) in presence of ATP and Mg(2+) (in vitro). The phosphotyrosyl phosphatase activity is dependent of an ATPase activity of the PP2A(D):PPP2R4 complex. Is involved in apoptosis; the function appears to be independent from PP2A.</text>
</comment>
<name>I7G8C8_MACFA</name>
<dbReference type="GO" id="GO:0005524">
    <property type="term" value="F:ATP binding"/>
    <property type="evidence" value="ECO:0007669"/>
    <property type="project" value="UniProtKB-KW"/>
</dbReference>
<proteinExistence type="evidence at transcript level"/>
<keyword evidence="14" id="KW-0539">Nucleus</keyword>
<keyword evidence="13 17" id="KW-0413">Isomerase</keyword>
<dbReference type="InterPro" id="IPR043170">
    <property type="entry name" value="PTPA_C_lid"/>
</dbReference>
<dbReference type="EMBL" id="AB170536">
    <property type="protein sequence ID" value="BAE87599.1"/>
    <property type="molecule type" value="mRNA"/>
</dbReference>
<dbReference type="Gene3D" id="1.20.120.1150">
    <property type="match status" value="1"/>
</dbReference>
<keyword evidence="10" id="KW-0460">Magnesium</keyword>
<evidence type="ECO:0000256" key="10">
    <source>
        <dbReference type="ARBA" id="ARBA00022842"/>
    </source>
</evidence>
<evidence type="ECO:0000313" key="18">
    <source>
        <dbReference type="EMBL" id="BAE87599.1"/>
    </source>
</evidence>
<evidence type="ECO:0000256" key="17">
    <source>
        <dbReference type="RuleBase" id="RU361210"/>
    </source>
</evidence>
<evidence type="ECO:0000256" key="9">
    <source>
        <dbReference type="ARBA" id="ARBA00022840"/>
    </source>
</evidence>
<keyword evidence="12 17" id="KW-0697">Rotamase</keyword>
<accession>I7G8C8</accession>
<evidence type="ECO:0000256" key="1">
    <source>
        <dbReference type="ARBA" id="ARBA00000971"/>
    </source>
</evidence>
<dbReference type="GO" id="GO:0005634">
    <property type="term" value="C:nucleus"/>
    <property type="evidence" value="ECO:0007669"/>
    <property type="project" value="UniProtKB-SubCell"/>
</dbReference>
<keyword evidence="7" id="KW-0479">Metal-binding</keyword>
<evidence type="ECO:0000256" key="13">
    <source>
        <dbReference type="ARBA" id="ARBA00023235"/>
    </source>
</evidence>